<protein>
    <recommendedName>
        <fullName evidence="6">ABC transmembrane type-1 domain-containing protein</fullName>
    </recommendedName>
</protein>
<evidence type="ECO:0000256" key="3">
    <source>
        <dbReference type="ARBA" id="ARBA00022989"/>
    </source>
</evidence>
<dbReference type="SUPFAM" id="SSF161098">
    <property type="entry name" value="MetI-like"/>
    <property type="match status" value="1"/>
</dbReference>
<dbReference type="PANTHER" id="PTHR43632:SF1">
    <property type="entry name" value="PERMEASE COMPONENT OF TUNGSTATE ABC TRANSPORTER"/>
    <property type="match status" value="1"/>
</dbReference>
<dbReference type="PROSITE" id="PS50928">
    <property type="entry name" value="ABC_TM1"/>
    <property type="match status" value="1"/>
</dbReference>
<evidence type="ECO:0000313" key="8">
    <source>
        <dbReference type="Proteomes" id="UP000031189"/>
    </source>
</evidence>
<dbReference type="EMBL" id="JWHR01000112">
    <property type="protein sequence ID" value="KHS56431.1"/>
    <property type="molecule type" value="Genomic_DNA"/>
</dbReference>
<sequence length="215" mass="24018">MIMEVIEVIEIVTRSLYVTVIATCIATIVGVFFSIIIYLNNFPFKKTITTIVNSLMSTPPVIMGLIVFILLSRQGLLGKFQLLFTSQAMIVAQVFLLIPICMSLTLDCLNKFGKEILDTCKILQVGKKDTILIFIREIRYHIITVIIATFGRGISEVGAVMLVGGNIRGKTRVMTTYIAQSTSMGNFDESLMIAAILISISFVSTYFIRRLQRDE</sequence>
<evidence type="ECO:0000256" key="4">
    <source>
        <dbReference type="ARBA" id="ARBA00023136"/>
    </source>
</evidence>
<dbReference type="GO" id="GO:0055085">
    <property type="term" value="P:transmembrane transport"/>
    <property type="evidence" value="ECO:0007669"/>
    <property type="project" value="InterPro"/>
</dbReference>
<evidence type="ECO:0000256" key="5">
    <source>
        <dbReference type="SAM" id="Phobius"/>
    </source>
</evidence>
<keyword evidence="8" id="KW-1185">Reference proteome</keyword>
<evidence type="ECO:0000313" key="7">
    <source>
        <dbReference type="EMBL" id="KHS56431.1"/>
    </source>
</evidence>
<keyword evidence="3 5" id="KW-1133">Transmembrane helix</keyword>
<reference evidence="7 8" key="1">
    <citation type="submission" date="2014-12" db="EMBL/GenBank/DDBJ databases">
        <title>Draft genome sequence of Terrisporobacter sp. 08-306576, isolated from the blood culture of a bacteremia patient.</title>
        <authorList>
            <person name="Lund L.C."/>
            <person name="Sydenham T.V."/>
            <person name="Hogh S.V."/>
            <person name="Skov M.N."/>
            <person name="Kemp M."/>
            <person name="Justesen U.S."/>
        </authorList>
    </citation>
    <scope>NUCLEOTIDE SEQUENCE [LARGE SCALE GENOMIC DNA]</scope>
    <source>
        <strain evidence="7 8">08-306576</strain>
    </source>
</reference>
<evidence type="ECO:0000256" key="1">
    <source>
        <dbReference type="ARBA" id="ARBA00004141"/>
    </source>
</evidence>
<feature type="transmembrane region" description="Helical" evidence="5">
    <location>
        <begin position="83"/>
        <end position="106"/>
    </location>
</feature>
<dbReference type="PANTHER" id="PTHR43632">
    <property type="entry name" value="PERMEASE COMPONENT OF TUNGSTATE ABC TRANSPORTER"/>
    <property type="match status" value="1"/>
</dbReference>
<dbReference type="AlphaFoldDB" id="A0A0B3VHZ2"/>
<feature type="transmembrane region" description="Helical" evidence="5">
    <location>
        <begin position="16"/>
        <end position="39"/>
    </location>
</feature>
<keyword evidence="2 5" id="KW-0812">Transmembrane</keyword>
<dbReference type="STRING" id="1577792.QX51_13365"/>
<dbReference type="Gene3D" id="1.10.3720.10">
    <property type="entry name" value="MetI-like"/>
    <property type="match status" value="1"/>
</dbReference>
<keyword evidence="4 5" id="KW-0472">Membrane</keyword>
<feature type="domain" description="ABC transmembrane type-1" evidence="6">
    <location>
        <begin position="12"/>
        <end position="208"/>
    </location>
</feature>
<evidence type="ECO:0000259" key="6">
    <source>
        <dbReference type="PROSITE" id="PS50928"/>
    </source>
</evidence>
<dbReference type="InterPro" id="IPR049783">
    <property type="entry name" value="ABC_perm_TupB-like"/>
</dbReference>
<comment type="subcellular location">
    <subcellularLocation>
        <location evidence="1">Membrane</location>
        <topology evidence="1">Multi-pass membrane protein</topology>
    </subcellularLocation>
</comment>
<organism evidence="7 8">
    <name type="scientific">Terrisporobacter othiniensis</name>
    <dbReference type="NCBI Taxonomy" id="1577792"/>
    <lineage>
        <taxon>Bacteria</taxon>
        <taxon>Bacillati</taxon>
        <taxon>Bacillota</taxon>
        <taxon>Clostridia</taxon>
        <taxon>Peptostreptococcales</taxon>
        <taxon>Peptostreptococcaceae</taxon>
        <taxon>Terrisporobacter</taxon>
    </lineage>
</organism>
<evidence type="ECO:0000256" key="2">
    <source>
        <dbReference type="ARBA" id="ARBA00022692"/>
    </source>
</evidence>
<name>A0A0B3VHZ2_9FIRM</name>
<accession>A0A0B3VHZ2</accession>
<dbReference type="CDD" id="cd06261">
    <property type="entry name" value="TM_PBP2"/>
    <property type="match status" value="1"/>
</dbReference>
<dbReference type="NCBIfam" id="NF038017">
    <property type="entry name" value="ABC_perm1"/>
    <property type="match status" value="1"/>
</dbReference>
<proteinExistence type="predicted"/>
<feature type="transmembrane region" description="Helical" evidence="5">
    <location>
        <begin position="191"/>
        <end position="208"/>
    </location>
</feature>
<gene>
    <name evidence="7" type="ORF">QX51_13365</name>
</gene>
<dbReference type="InterPro" id="IPR000515">
    <property type="entry name" value="MetI-like"/>
</dbReference>
<feature type="transmembrane region" description="Helical" evidence="5">
    <location>
        <begin position="142"/>
        <end position="164"/>
    </location>
</feature>
<feature type="transmembrane region" description="Helical" evidence="5">
    <location>
        <begin position="51"/>
        <end position="71"/>
    </location>
</feature>
<dbReference type="InterPro" id="IPR035906">
    <property type="entry name" value="MetI-like_sf"/>
</dbReference>
<dbReference type="Proteomes" id="UP000031189">
    <property type="component" value="Unassembled WGS sequence"/>
</dbReference>
<comment type="caution">
    <text evidence="7">The sequence shown here is derived from an EMBL/GenBank/DDBJ whole genome shotgun (WGS) entry which is preliminary data.</text>
</comment>
<dbReference type="GO" id="GO:0016020">
    <property type="term" value="C:membrane"/>
    <property type="evidence" value="ECO:0007669"/>
    <property type="project" value="UniProtKB-SubCell"/>
</dbReference>